<dbReference type="OrthoDB" id="5417595at2"/>
<evidence type="ECO:0000259" key="5">
    <source>
        <dbReference type="PROSITE" id="PS51462"/>
    </source>
</evidence>
<sequence length="174" mass="18583">MKRDAYCSSCGTAYADTSGYPRVCPGCGMQTWANPTPVAIVLVPVKDGSRTGLLVVRRAIPPVGQLALVGGFVDQGETWQQAGARELCEEAGMLVDSATLQPMWFTSTEPDPRHVLLFSVAPQVQVSDLPPFTPNSEASERGVIFGPRGLAFSLHEEAALKFFGSDGPADFKPL</sequence>
<name>A0A1W2F6Z4_KIBAR</name>
<dbReference type="InterPro" id="IPR050241">
    <property type="entry name" value="NAD-cap_RNA_hydrolase_NudC"/>
</dbReference>
<dbReference type="GO" id="GO:0035529">
    <property type="term" value="F:NADH pyrophosphatase activity"/>
    <property type="evidence" value="ECO:0007669"/>
    <property type="project" value="TreeGrafter"/>
</dbReference>
<comment type="cofactor">
    <cofactor evidence="1">
        <name>Mg(2+)</name>
        <dbReference type="ChEBI" id="CHEBI:18420"/>
    </cofactor>
</comment>
<dbReference type="Gene3D" id="3.90.79.10">
    <property type="entry name" value="Nucleoside Triphosphate Pyrophosphohydrolase"/>
    <property type="match status" value="1"/>
</dbReference>
<dbReference type="PROSITE" id="PS51462">
    <property type="entry name" value="NUDIX"/>
    <property type="match status" value="1"/>
</dbReference>
<reference evidence="6 7" key="1">
    <citation type="submission" date="2017-04" db="EMBL/GenBank/DDBJ databases">
        <authorList>
            <person name="Afonso C.L."/>
            <person name="Miller P.J."/>
            <person name="Scott M.A."/>
            <person name="Spackman E."/>
            <person name="Goraichik I."/>
            <person name="Dimitrov K.M."/>
            <person name="Suarez D.L."/>
            <person name="Swayne D.E."/>
        </authorList>
    </citation>
    <scope>NUCLEOTIDE SEQUENCE [LARGE SCALE GENOMIC DNA]</scope>
    <source>
        <strain evidence="6 7">DSM 43828</strain>
    </source>
</reference>
<dbReference type="GO" id="GO:0006742">
    <property type="term" value="P:NADP+ catabolic process"/>
    <property type="evidence" value="ECO:0007669"/>
    <property type="project" value="TreeGrafter"/>
</dbReference>
<proteinExistence type="predicted"/>
<evidence type="ECO:0000313" key="6">
    <source>
        <dbReference type="EMBL" id="SMD17664.1"/>
    </source>
</evidence>
<evidence type="ECO:0000256" key="3">
    <source>
        <dbReference type="ARBA" id="ARBA00022801"/>
    </source>
</evidence>
<dbReference type="GO" id="GO:0005829">
    <property type="term" value="C:cytosol"/>
    <property type="evidence" value="ECO:0007669"/>
    <property type="project" value="TreeGrafter"/>
</dbReference>
<feature type="domain" description="Nudix hydrolase" evidence="5">
    <location>
        <begin position="35"/>
        <end position="174"/>
    </location>
</feature>
<evidence type="ECO:0000256" key="1">
    <source>
        <dbReference type="ARBA" id="ARBA00001946"/>
    </source>
</evidence>
<evidence type="ECO:0000313" key="7">
    <source>
        <dbReference type="Proteomes" id="UP000192674"/>
    </source>
</evidence>
<evidence type="ECO:0000256" key="2">
    <source>
        <dbReference type="ARBA" id="ARBA00022723"/>
    </source>
</evidence>
<protein>
    <submittedName>
        <fullName evidence="6">NUDIX domain-containing protein</fullName>
    </submittedName>
</protein>
<dbReference type="EMBL" id="FWXV01000005">
    <property type="protein sequence ID" value="SMD17664.1"/>
    <property type="molecule type" value="Genomic_DNA"/>
</dbReference>
<dbReference type="Proteomes" id="UP000192674">
    <property type="component" value="Unassembled WGS sequence"/>
</dbReference>
<dbReference type="SUPFAM" id="SSF55811">
    <property type="entry name" value="Nudix"/>
    <property type="match status" value="1"/>
</dbReference>
<dbReference type="GO" id="GO:0019677">
    <property type="term" value="P:NAD+ catabolic process"/>
    <property type="evidence" value="ECO:0007669"/>
    <property type="project" value="TreeGrafter"/>
</dbReference>
<dbReference type="PANTHER" id="PTHR42904:SF12">
    <property type="entry name" value="ADP-RIBOSE PYROPHOSPHATASE-RELATED"/>
    <property type="match status" value="1"/>
</dbReference>
<accession>A0A1W2F6Z4</accession>
<dbReference type="InterPro" id="IPR000086">
    <property type="entry name" value="NUDIX_hydrolase_dom"/>
</dbReference>
<organism evidence="6 7">
    <name type="scientific">Kibdelosporangium aridum</name>
    <dbReference type="NCBI Taxonomy" id="2030"/>
    <lineage>
        <taxon>Bacteria</taxon>
        <taxon>Bacillati</taxon>
        <taxon>Actinomycetota</taxon>
        <taxon>Actinomycetes</taxon>
        <taxon>Pseudonocardiales</taxon>
        <taxon>Pseudonocardiaceae</taxon>
        <taxon>Kibdelosporangium</taxon>
    </lineage>
</organism>
<dbReference type="InterPro" id="IPR015797">
    <property type="entry name" value="NUDIX_hydrolase-like_dom_sf"/>
</dbReference>
<keyword evidence="2" id="KW-0479">Metal-binding</keyword>
<keyword evidence="3" id="KW-0378">Hydrolase</keyword>
<dbReference type="GO" id="GO:0046872">
    <property type="term" value="F:metal ion binding"/>
    <property type="evidence" value="ECO:0007669"/>
    <property type="project" value="UniProtKB-KW"/>
</dbReference>
<dbReference type="AlphaFoldDB" id="A0A1W2F6Z4"/>
<dbReference type="Pfam" id="PF00293">
    <property type="entry name" value="NUDIX"/>
    <property type="match status" value="1"/>
</dbReference>
<gene>
    <name evidence="6" type="ORF">SAMN05661093_05605</name>
</gene>
<keyword evidence="7" id="KW-1185">Reference proteome</keyword>
<keyword evidence="4" id="KW-0460">Magnesium</keyword>
<evidence type="ECO:0000256" key="4">
    <source>
        <dbReference type="ARBA" id="ARBA00022842"/>
    </source>
</evidence>
<dbReference type="PANTHER" id="PTHR42904">
    <property type="entry name" value="NUDIX HYDROLASE, NUDC SUBFAMILY"/>
    <property type="match status" value="1"/>
</dbReference>
<dbReference type="RefSeq" id="WP_084429916.1">
    <property type="nucleotide sequence ID" value="NZ_FWXV01000005.1"/>
</dbReference>